<feature type="coiled-coil region" evidence="1">
    <location>
        <begin position="37"/>
        <end position="74"/>
    </location>
</feature>
<dbReference type="Pfam" id="PF10741">
    <property type="entry name" value="T2SSM_b"/>
    <property type="match status" value="1"/>
</dbReference>
<dbReference type="Proteomes" id="UP000267535">
    <property type="component" value="Unassembled WGS sequence"/>
</dbReference>
<proteinExistence type="predicted"/>
<accession>A0A3P1SKF6</accession>
<dbReference type="OrthoDB" id="6088673at2"/>
<name>A0A3P1SKF6_9GAMM</name>
<dbReference type="NCBIfam" id="NF040576">
    <property type="entry name" value="T2SS_GspM_XpsM"/>
    <property type="match status" value="1"/>
</dbReference>
<dbReference type="EMBL" id="RQXV01000017">
    <property type="protein sequence ID" value="RRC96792.1"/>
    <property type="molecule type" value="Genomic_DNA"/>
</dbReference>
<dbReference type="InterPro" id="IPR034756">
    <property type="entry name" value="T2SSM_b"/>
</dbReference>
<keyword evidence="2" id="KW-0472">Membrane</keyword>
<keyword evidence="2" id="KW-0812">Transmembrane</keyword>
<evidence type="ECO:0000256" key="2">
    <source>
        <dbReference type="SAM" id="Phobius"/>
    </source>
</evidence>
<comment type="caution">
    <text evidence="3">The sequence shown here is derived from an EMBL/GenBank/DDBJ whole genome shotgun (WGS) entry which is preliminary data.</text>
</comment>
<protein>
    <submittedName>
        <fullName evidence="3">General secretion pathway protein GspM</fullName>
    </submittedName>
</protein>
<evidence type="ECO:0000313" key="3">
    <source>
        <dbReference type="EMBL" id="RRC96792.1"/>
    </source>
</evidence>
<feature type="transmembrane region" description="Helical" evidence="2">
    <location>
        <begin position="12"/>
        <end position="34"/>
    </location>
</feature>
<keyword evidence="2" id="KW-1133">Transmembrane helix</keyword>
<evidence type="ECO:0000256" key="1">
    <source>
        <dbReference type="SAM" id="Coils"/>
    </source>
</evidence>
<reference evidence="3 4" key="1">
    <citation type="submission" date="2018-11" db="EMBL/GenBank/DDBJ databases">
        <title>The draft genome sequence of Amphritea balenae JAMM 1525T.</title>
        <authorList>
            <person name="Fang Z."/>
            <person name="Zhang Y."/>
            <person name="Han X."/>
        </authorList>
    </citation>
    <scope>NUCLEOTIDE SEQUENCE [LARGE SCALE GENOMIC DNA]</scope>
    <source>
        <strain evidence="3 4">JAMM 1525</strain>
    </source>
</reference>
<organism evidence="3 4">
    <name type="scientific">Amphritea balenae</name>
    <dbReference type="NCBI Taxonomy" id="452629"/>
    <lineage>
        <taxon>Bacteria</taxon>
        <taxon>Pseudomonadati</taxon>
        <taxon>Pseudomonadota</taxon>
        <taxon>Gammaproteobacteria</taxon>
        <taxon>Oceanospirillales</taxon>
        <taxon>Oceanospirillaceae</taxon>
        <taxon>Amphritea</taxon>
    </lineage>
</organism>
<keyword evidence="1" id="KW-0175">Coiled coil</keyword>
<dbReference type="AlphaFoldDB" id="A0A3P1SKF6"/>
<evidence type="ECO:0000313" key="4">
    <source>
        <dbReference type="Proteomes" id="UP000267535"/>
    </source>
</evidence>
<gene>
    <name evidence="3" type="ORF">EHS89_20360</name>
</gene>
<sequence length="205" mass="23372">MMTHWPRKQRQSLALLLLLLVVTVVVVFVIHPLMSRYIQYGESIDSLEQQLETYQRLSQGREQTEQQLQQLKQSGEIDNFFLPESKPALAAARLQQYLSEVMRTSGGQVMSTQILNRTGDEPLTRVAIKVHLQLEISELVSLLHSIESGRPLLFIEGLNVIADARTKRRPQRQNNSQRTAQPVSEIRSLDVRFDLIGYAIPEATP</sequence>
<keyword evidence="4" id="KW-1185">Reference proteome</keyword>
<dbReference type="RefSeq" id="WP_124928014.1">
    <property type="nucleotide sequence ID" value="NZ_BMOH01000009.1"/>
</dbReference>